<keyword evidence="17" id="KW-1185">Reference proteome</keyword>
<dbReference type="eggNOG" id="COG1960">
    <property type="taxonomic scope" value="Bacteria"/>
</dbReference>
<dbReference type="InterPro" id="IPR009075">
    <property type="entry name" value="AcylCo_DH/oxidase_C"/>
</dbReference>
<dbReference type="GO" id="GO:0004466">
    <property type="term" value="F:long-chain fatty acyl-CoA dehydrogenase activity"/>
    <property type="evidence" value="ECO:0007669"/>
    <property type="project" value="UniProtKB-EC"/>
</dbReference>
<dbReference type="InterPro" id="IPR046373">
    <property type="entry name" value="Acyl-CoA_Oxase/DH_mid-dom_sf"/>
</dbReference>
<dbReference type="InterPro" id="IPR036250">
    <property type="entry name" value="AcylCo_DH-like_C"/>
</dbReference>
<feature type="domain" description="Acyl-CoA dehydrogenase C-terminal bacterial-type" evidence="15">
    <location>
        <begin position="518"/>
        <end position="801"/>
    </location>
</feature>
<comment type="catalytic activity">
    <reaction evidence="11">
        <text>a long-chain 2,3-saturated fatty acyl-CoA + oxidized [electron-transfer flavoprotein] + H(+) = a long-chain (2E)-enoyl-CoA + reduced [electron-transfer flavoprotein]</text>
        <dbReference type="Rhea" id="RHEA:17721"/>
        <dbReference type="Rhea" id="RHEA-COMP:10685"/>
        <dbReference type="Rhea" id="RHEA-COMP:10686"/>
        <dbReference type="ChEBI" id="CHEBI:15378"/>
        <dbReference type="ChEBI" id="CHEBI:57692"/>
        <dbReference type="ChEBI" id="CHEBI:58307"/>
        <dbReference type="ChEBI" id="CHEBI:83721"/>
        <dbReference type="ChEBI" id="CHEBI:83727"/>
        <dbReference type="EC" id="1.3.8.8"/>
    </reaction>
</comment>
<accession>D5CT04</accession>
<dbReference type="GO" id="GO:0070991">
    <property type="term" value="F:medium-chain fatty acyl-CoA dehydrogenase activity"/>
    <property type="evidence" value="ECO:0007669"/>
    <property type="project" value="UniProtKB-EC"/>
</dbReference>
<proteinExistence type="inferred from homology"/>
<dbReference type="GO" id="GO:0005737">
    <property type="term" value="C:cytoplasm"/>
    <property type="evidence" value="ECO:0007669"/>
    <property type="project" value="TreeGrafter"/>
</dbReference>
<evidence type="ECO:0000259" key="14">
    <source>
        <dbReference type="Pfam" id="PF02771"/>
    </source>
</evidence>
<dbReference type="FunFam" id="1.10.540.10:FF:000004">
    <property type="entry name" value="Acyl-CoA dehydrogenase"/>
    <property type="match status" value="1"/>
</dbReference>
<dbReference type="NCBIfam" id="NF009586">
    <property type="entry name" value="PRK13026.1"/>
    <property type="match status" value="1"/>
</dbReference>
<dbReference type="EMBL" id="CP001965">
    <property type="protein sequence ID" value="ADE12090.1"/>
    <property type="molecule type" value="Genomic_DNA"/>
</dbReference>
<dbReference type="AlphaFoldDB" id="D5CT04"/>
<dbReference type="InterPro" id="IPR015396">
    <property type="entry name" value="FadE_C"/>
</dbReference>
<dbReference type="Proteomes" id="UP000001625">
    <property type="component" value="Chromosome"/>
</dbReference>
<dbReference type="NCBIfam" id="NF007000">
    <property type="entry name" value="PRK09463.1"/>
    <property type="match status" value="1"/>
</dbReference>
<evidence type="ECO:0000313" key="17">
    <source>
        <dbReference type="Proteomes" id="UP000001625"/>
    </source>
</evidence>
<comment type="similarity">
    <text evidence="3">Belongs to the acyl-CoA dehydrogenase family.</text>
</comment>
<evidence type="ECO:0000259" key="13">
    <source>
        <dbReference type="Pfam" id="PF00441"/>
    </source>
</evidence>
<gene>
    <name evidence="16" type="ordered locus">Slit_1861</name>
</gene>
<dbReference type="STRING" id="580332.Slit_1861"/>
<evidence type="ECO:0000256" key="12">
    <source>
        <dbReference type="SAM" id="Phobius"/>
    </source>
</evidence>
<dbReference type="GO" id="GO:0033539">
    <property type="term" value="P:fatty acid beta-oxidation using acyl-CoA dehydrogenase"/>
    <property type="evidence" value="ECO:0007669"/>
    <property type="project" value="InterPro"/>
</dbReference>
<dbReference type="InterPro" id="IPR013786">
    <property type="entry name" value="AcylCoA_DH/ox_N"/>
</dbReference>
<dbReference type="KEGG" id="slt:Slit_1861"/>
<evidence type="ECO:0000256" key="2">
    <source>
        <dbReference type="ARBA" id="ARBA00005005"/>
    </source>
</evidence>
<feature type="domain" description="Acyl-CoA dehydrogenase/oxidase N-terminal" evidence="14">
    <location>
        <begin position="128"/>
        <end position="236"/>
    </location>
</feature>
<evidence type="ECO:0000256" key="5">
    <source>
        <dbReference type="ARBA" id="ARBA00012040"/>
    </source>
</evidence>
<keyword evidence="9" id="KW-0560">Oxidoreductase</keyword>
<dbReference type="EC" id="1.3.8.8" evidence="5"/>
<feature type="domain" description="Acyl-CoA dehydrogenase/oxidase C-terminal" evidence="13">
    <location>
        <begin position="364"/>
        <end position="511"/>
    </location>
</feature>
<dbReference type="PANTHER" id="PTHR48083">
    <property type="entry name" value="MEDIUM-CHAIN SPECIFIC ACYL-COA DEHYDROGENASE, MITOCHONDRIAL-RELATED"/>
    <property type="match status" value="1"/>
</dbReference>
<keyword evidence="8" id="KW-0274">FAD</keyword>
<dbReference type="PANTHER" id="PTHR48083:SF18">
    <property type="entry name" value="ACYL-COENZYME A DEHYDROGENASE"/>
    <property type="match status" value="1"/>
</dbReference>
<evidence type="ECO:0000256" key="11">
    <source>
        <dbReference type="ARBA" id="ARBA00049247"/>
    </source>
</evidence>
<dbReference type="InterPro" id="IPR009100">
    <property type="entry name" value="AcylCoA_DH/oxidase_NM_dom_sf"/>
</dbReference>
<dbReference type="HOGENOM" id="CLU_012192_0_0_4"/>
<dbReference type="UniPathway" id="UPA00659"/>
<dbReference type="InterPro" id="IPR050741">
    <property type="entry name" value="Acyl-CoA_dehydrogenase"/>
</dbReference>
<dbReference type="Gene3D" id="1.10.540.10">
    <property type="entry name" value="Acyl-CoA dehydrogenase/oxidase, N-terminal domain"/>
    <property type="match status" value="1"/>
</dbReference>
<keyword evidence="7" id="KW-0285">Flavoprotein</keyword>
<dbReference type="Gene3D" id="2.40.110.10">
    <property type="entry name" value="Butyryl-CoA Dehydrogenase, subunit A, domain 2"/>
    <property type="match status" value="1"/>
</dbReference>
<dbReference type="SUPFAM" id="SSF47203">
    <property type="entry name" value="Acyl-CoA dehydrogenase C-terminal domain-like"/>
    <property type="match status" value="1"/>
</dbReference>
<feature type="transmembrane region" description="Helical" evidence="12">
    <location>
        <begin position="51"/>
        <end position="79"/>
    </location>
</feature>
<dbReference type="SUPFAM" id="SSF56645">
    <property type="entry name" value="Acyl-CoA dehydrogenase NM domain-like"/>
    <property type="match status" value="1"/>
</dbReference>
<dbReference type="EC" id="1.3.8.7" evidence="4"/>
<comment type="cofactor">
    <cofactor evidence="1">
        <name>FAD</name>
        <dbReference type="ChEBI" id="CHEBI:57692"/>
    </cofactor>
</comment>
<evidence type="ECO:0000256" key="6">
    <source>
        <dbReference type="ARBA" id="ARBA00020144"/>
    </source>
</evidence>
<dbReference type="OrthoDB" id="9802447at2"/>
<dbReference type="RefSeq" id="WP_013029988.1">
    <property type="nucleotide sequence ID" value="NC_013959.1"/>
</dbReference>
<reference evidence="16 17" key="1">
    <citation type="submission" date="2010-03" db="EMBL/GenBank/DDBJ databases">
        <title>Complete sequence of Sideroxydans lithotrophicus ES-1.</title>
        <authorList>
            <consortium name="US DOE Joint Genome Institute"/>
            <person name="Lucas S."/>
            <person name="Copeland A."/>
            <person name="Lapidus A."/>
            <person name="Cheng J.-F."/>
            <person name="Bruce D."/>
            <person name="Goodwin L."/>
            <person name="Pitluck S."/>
            <person name="Munk A.C."/>
            <person name="Detter J.C."/>
            <person name="Han C."/>
            <person name="Tapia R."/>
            <person name="Larimer F."/>
            <person name="Land M."/>
            <person name="Hauser L."/>
            <person name="Kyrpides N."/>
            <person name="Ivanova N."/>
            <person name="Emerson D."/>
            <person name="Woyke T."/>
        </authorList>
    </citation>
    <scope>NUCLEOTIDE SEQUENCE [LARGE SCALE GENOMIC DNA]</scope>
    <source>
        <strain evidence="16 17">ES-1</strain>
    </source>
</reference>
<dbReference type="Gene3D" id="1.20.140.10">
    <property type="entry name" value="Butyryl-CoA Dehydrogenase, subunit A, domain 3"/>
    <property type="match status" value="1"/>
</dbReference>
<comment type="catalytic activity">
    <reaction evidence="10">
        <text>a medium-chain 2,3-saturated fatty acyl-CoA + oxidized [electron-transfer flavoprotein] + H(+) = a medium-chain (2E)-enoyl-CoA + reduced [electron-transfer flavoprotein]</text>
        <dbReference type="Rhea" id="RHEA:14477"/>
        <dbReference type="Rhea" id="RHEA-COMP:10685"/>
        <dbReference type="Rhea" id="RHEA-COMP:10686"/>
        <dbReference type="ChEBI" id="CHEBI:15378"/>
        <dbReference type="ChEBI" id="CHEBI:57692"/>
        <dbReference type="ChEBI" id="CHEBI:58307"/>
        <dbReference type="ChEBI" id="CHEBI:83723"/>
        <dbReference type="ChEBI" id="CHEBI:83726"/>
        <dbReference type="EC" id="1.3.8.7"/>
    </reaction>
</comment>
<dbReference type="Pfam" id="PF09317">
    <property type="entry name" value="ACDH_C"/>
    <property type="match status" value="1"/>
</dbReference>
<dbReference type="InterPro" id="IPR037069">
    <property type="entry name" value="AcylCoA_DH/ox_N_sf"/>
</dbReference>
<organism evidence="16 17">
    <name type="scientific">Sideroxydans lithotrophicus (strain ES-1)</name>
    <dbReference type="NCBI Taxonomy" id="580332"/>
    <lineage>
        <taxon>Bacteria</taxon>
        <taxon>Pseudomonadati</taxon>
        <taxon>Pseudomonadota</taxon>
        <taxon>Betaproteobacteria</taxon>
        <taxon>Nitrosomonadales</taxon>
        <taxon>Gallionellaceae</taxon>
        <taxon>Sideroxydans</taxon>
    </lineage>
</organism>
<evidence type="ECO:0000256" key="10">
    <source>
        <dbReference type="ARBA" id="ARBA00047882"/>
    </source>
</evidence>
<dbReference type="Pfam" id="PF02771">
    <property type="entry name" value="Acyl-CoA_dh_N"/>
    <property type="match status" value="1"/>
</dbReference>
<keyword evidence="12" id="KW-0472">Membrane</keyword>
<comment type="pathway">
    <text evidence="2">Lipid metabolism; fatty acid beta-oxidation.</text>
</comment>
<dbReference type="Pfam" id="PF00441">
    <property type="entry name" value="Acyl-CoA_dh_1"/>
    <property type="match status" value="1"/>
</dbReference>
<evidence type="ECO:0000256" key="9">
    <source>
        <dbReference type="ARBA" id="ARBA00023002"/>
    </source>
</evidence>
<keyword evidence="12" id="KW-0812">Transmembrane</keyword>
<evidence type="ECO:0000259" key="15">
    <source>
        <dbReference type="Pfam" id="PF09317"/>
    </source>
</evidence>
<evidence type="ECO:0000256" key="7">
    <source>
        <dbReference type="ARBA" id="ARBA00022630"/>
    </source>
</evidence>
<protein>
    <recommendedName>
        <fullName evidence="6">Acyl-coenzyme A dehydrogenase</fullName>
        <ecNumber evidence="4">1.3.8.7</ecNumber>
        <ecNumber evidence="5">1.3.8.8</ecNumber>
    </recommendedName>
</protein>
<sequence>MAILMLVVLVVALLLAFFRASIWGWLIAIAVLVPLIAMVSRISDGALQTVYIALGIFLAVLGIPALRRLLVSSFILGIFRKILPQVSQTEQEALDAGTVGWDGELFSGNPHWKQLLALPKAGLSDREQAFLDNEVEQLCAMLDDWDITHTRQDLSPETWQFIKDKGFFGMIIPKEYGGLEFSAQAQSAVITKIASRSGTGAVTVMVPNSLGPAELLLHYGTQEQKDKYLRGLASGKEVPCFALTGPFAGSDAGAIPDYGIVCYGDFNGHSNVLGVRVTWEKRYITLAPVATLLGLAFKLFDPQNLLGAEVSRGITLALIPTDTPGVEVGRRHFPLNSAFLNGPTIGKDVFIPMDYIIGGTMRIGHGWRMLMDCLAAGRSISLPASATGGVKLAARTSGAYCRVRKQFKVPVGKFEGVEEALTRIGGHLYVMDAARTMTAQAVDMGGKPSVISAIVKYHCTERGRMVINDAMDVHGGKGICLGPDNYLGRAYQQTPIGITVEGANILTRSLIIFGQGAVRSHPYVLKEIHAAQDQNNQRAVRAFDEALFGHISFSLSNAVRSLVYGLTGGRIIGVPTEQPTRRYYQALTRYSAAFAFAADVSMLVLGGGLKRKEKLSARLGDVLSQMYLCSAVLKRFEDDGRPEEDLPLLHWGMQDGLYRIETAFDSVLQNFPNRFAALLLRAMIFPLGMHRKPPSDHIGHQVASLLLKPGPVRDRLTAGMFISPSEEDAVGALEAALASTLACEPLQAELETARKAGKIKAREELLQIAEARELGLIDAEQALQLERDYALRRKVIMVDDFAPEQLMANQG</sequence>
<evidence type="ECO:0000256" key="3">
    <source>
        <dbReference type="ARBA" id="ARBA00009347"/>
    </source>
</evidence>
<dbReference type="FunFam" id="1.20.140.10:FF:000009">
    <property type="entry name" value="Acyl-CoA dehydrogenase"/>
    <property type="match status" value="1"/>
</dbReference>
<evidence type="ECO:0000256" key="4">
    <source>
        <dbReference type="ARBA" id="ARBA00012033"/>
    </source>
</evidence>
<evidence type="ECO:0000313" key="16">
    <source>
        <dbReference type="EMBL" id="ADE12090.1"/>
    </source>
</evidence>
<dbReference type="GO" id="GO:0050660">
    <property type="term" value="F:flavin adenine dinucleotide binding"/>
    <property type="evidence" value="ECO:0007669"/>
    <property type="project" value="InterPro"/>
</dbReference>
<evidence type="ECO:0000256" key="1">
    <source>
        <dbReference type="ARBA" id="ARBA00001974"/>
    </source>
</evidence>
<keyword evidence="12" id="KW-1133">Transmembrane helix</keyword>
<feature type="transmembrane region" description="Helical" evidence="12">
    <location>
        <begin position="6"/>
        <end position="39"/>
    </location>
</feature>
<evidence type="ECO:0000256" key="8">
    <source>
        <dbReference type="ARBA" id="ARBA00022827"/>
    </source>
</evidence>
<name>D5CT04_SIDLE</name>